<dbReference type="AlphaFoldDB" id="A0A8X6LH46"/>
<reference evidence="1" key="1">
    <citation type="submission" date="2020-07" db="EMBL/GenBank/DDBJ databases">
        <title>Multicomponent nature underlies the extraordinary mechanical properties of spider dragline silk.</title>
        <authorList>
            <person name="Kono N."/>
            <person name="Nakamura H."/>
            <person name="Mori M."/>
            <person name="Yoshida Y."/>
            <person name="Ohtoshi R."/>
            <person name="Malay A.D."/>
            <person name="Moran D.A.P."/>
            <person name="Tomita M."/>
            <person name="Numata K."/>
            <person name="Arakawa K."/>
        </authorList>
    </citation>
    <scope>NUCLEOTIDE SEQUENCE</scope>
</reference>
<dbReference type="Proteomes" id="UP000887116">
    <property type="component" value="Unassembled WGS sequence"/>
</dbReference>
<dbReference type="OrthoDB" id="6434464at2759"/>
<accession>A0A8X6LH46</accession>
<organism evidence="1 2">
    <name type="scientific">Trichonephila clavata</name>
    <name type="common">Joro spider</name>
    <name type="synonym">Nephila clavata</name>
    <dbReference type="NCBI Taxonomy" id="2740835"/>
    <lineage>
        <taxon>Eukaryota</taxon>
        <taxon>Metazoa</taxon>
        <taxon>Ecdysozoa</taxon>
        <taxon>Arthropoda</taxon>
        <taxon>Chelicerata</taxon>
        <taxon>Arachnida</taxon>
        <taxon>Araneae</taxon>
        <taxon>Araneomorphae</taxon>
        <taxon>Entelegynae</taxon>
        <taxon>Araneoidea</taxon>
        <taxon>Nephilidae</taxon>
        <taxon>Trichonephila</taxon>
    </lineage>
</organism>
<sequence length="98" mass="10868">MSKLLFSPSQGKAMDCAVTAPAGSHFIADGRYTRFADWRFVHKGWLNLVPLNANKKGTPALRACRKCGKGDETLSRVKTLLFLFCGRANEAQLNPRKN</sequence>
<proteinExistence type="predicted"/>
<keyword evidence="2" id="KW-1185">Reference proteome</keyword>
<gene>
    <name evidence="1" type="ORF">TNCT_249511</name>
</gene>
<protein>
    <submittedName>
        <fullName evidence="1">Uncharacterized protein</fullName>
    </submittedName>
</protein>
<evidence type="ECO:0000313" key="1">
    <source>
        <dbReference type="EMBL" id="GFR08157.1"/>
    </source>
</evidence>
<comment type="caution">
    <text evidence="1">The sequence shown here is derived from an EMBL/GenBank/DDBJ whole genome shotgun (WGS) entry which is preliminary data.</text>
</comment>
<name>A0A8X6LH46_TRICU</name>
<dbReference type="EMBL" id="BMAO01006384">
    <property type="protein sequence ID" value="GFR08157.1"/>
    <property type="molecule type" value="Genomic_DNA"/>
</dbReference>
<evidence type="ECO:0000313" key="2">
    <source>
        <dbReference type="Proteomes" id="UP000887116"/>
    </source>
</evidence>